<feature type="region of interest" description="Disordered" evidence="1">
    <location>
        <begin position="38"/>
        <end position="66"/>
    </location>
</feature>
<comment type="caution">
    <text evidence="2">The sequence shown here is derived from an EMBL/GenBank/DDBJ whole genome shotgun (WGS) entry which is preliminary data.</text>
</comment>
<reference evidence="3" key="1">
    <citation type="journal article" date="2019" name="Int. J. Syst. Evol. Microbiol.">
        <title>The Global Catalogue of Microorganisms (GCM) 10K type strain sequencing project: providing services to taxonomists for standard genome sequencing and annotation.</title>
        <authorList>
            <consortium name="The Broad Institute Genomics Platform"/>
            <consortium name="The Broad Institute Genome Sequencing Center for Infectious Disease"/>
            <person name="Wu L."/>
            <person name="Ma J."/>
        </authorList>
    </citation>
    <scope>NUCLEOTIDE SEQUENCE [LARGE SCALE GENOMIC DNA]</scope>
    <source>
        <strain evidence="3">WLHS5</strain>
    </source>
</reference>
<gene>
    <name evidence="2" type="ORF">ACFQRI_03705</name>
</gene>
<sequence length="66" mass="7184">MTTKMRILSAIRRRLERLPRGCAADGRVLGLATSAAGEAARRRLRDGGERAAGPERDERPLVDARG</sequence>
<dbReference type="RefSeq" id="WP_380664366.1">
    <property type="nucleotide sequence ID" value="NZ_JBHTCJ010000001.1"/>
</dbReference>
<feature type="compositionally biased region" description="Basic and acidic residues" evidence="1">
    <location>
        <begin position="39"/>
        <end position="66"/>
    </location>
</feature>
<evidence type="ECO:0000313" key="2">
    <source>
        <dbReference type="EMBL" id="MFC7340504.1"/>
    </source>
</evidence>
<accession>A0ABW2LGI7</accession>
<dbReference type="Proteomes" id="UP001596504">
    <property type="component" value="Unassembled WGS sequence"/>
</dbReference>
<protein>
    <submittedName>
        <fullName evidence="2">Uncharacterized protein</fullName>
    </submittedName>
</protein>
<dbReference type="EMBL" id="JBHTCJ010000001">
    <property type="protein sequence ID" value="MFC7340504.1"/>
    <property type="molecule type" value="Genomic_DNA"/>
</dbReference>
<name>A0ABW2LGI7_9PSEU</name>
<keyword evidence="3" id="KW-1185">Reference proteome</keyword>
<evidence type="ECO:0000256" key="1">
    <source>
        <dbReference type="SAM" id="MobiDB-lite"/>
    </source>
</evidence>
<evidence type="ECO:0000313" key="3">
    <source>
        <dbReference type="Proteomes" id="UP001596504"/>
    </source>
</evidence>
<organism evidence="2 3">
    <name type="scientific">Saccharopolyspora griseoalba</name>
    <dbReference type="NCBI Taxonomy" id="1431848"/>
    <lineage>
        <taxon>Bacteria</taxon>
        <taxon>Bacillati</taxon>
        <taxon>Actinomycetota</taxon>
        <taxon>Actinomycetes</taxon>
        <taxon>Pseudonocardiales</taxon>
        <taxon>Pseudonocardiaceae</taxon>
        <taxon>Saccharopolyspora</taxon>
    </lineage>
</organism>
<proteinExistence type="predicted"/>